<dbReference type="InterPro" id="IPR000551">
    <property type="entry name" value="MerR-type_HTH_dom"/>
</dbReference>
<dbReference type="GO" id="GO:0006355">
    <property type="term" value="P:regulation of DNA-templated transcription"/>
    <property type="evidence" value="ECO:0007669"/>
    <property type="project" value="InterPro"/>
</dbReference>
<evidence type="ECO:0000259" key="1">
    <source>
        <dbReference type="PROSITE" id="PS50937"/>
    </source>
</evidence>
<keyword evidence="3" id="KW-1185">Reference proteome</keyword>
<dbReference type="AlphaFoldDB" id="A0A1I3XY16"/>
<dbReference type="Pfam" id="PF13411">
    <property type="entry name" value="MerR_1"/>
    <property type="match status" value="1"/>
</dbReference>
<sequence>MNLMEEQLICPENGWRATGRHPIKFAMKMRDLETETGVNRETIRVYFRYGLLPEPVRPKPNVADYDQSHVEAIRAVRDLQKKSGMTLPQIRDFLSGKQIERGLDAHAFQSLETLLASRVEYDGSGHVSLESLSEQNPFSFSDAHLMANKGLVTLLEGRNGPMLSLSDARMLGIWQKMREAGFDEAHGFSVDILDYYRHAAEYVATHESHLFRERVEGRINEQKAVDMLEQALPLMLEFFGLLRLKSFLAKIGPDFAIVQDKEDA</sequence>
<dbReference type="Gene3D" id="1.10.1660.10">
    <property type="match status" value="1"/>
</dbReference>
<dbReference type="SMART" id="SM00422">
    <property type="entry name" value="HTH_MERR"/>
    <property type="match status" value="1"/>
</dbReference>
<proteinExistence type="predicted"/>
<dbReference type="InterPro" id="IPR009061">
    <property type="entry name" value="DNA-bd_dom_put_sf"/>
</dbReference>
<dbReference type="EMBL" id="FORH01000011">
    <property type="protein sequence ID" value="SFK23951.1"/>
    <property type="molecule type" value="Genomic_DNA"/>
</dbReference>
<organism evidence="2 3">
    <name type="scientific">Celeribacter neptunius</name>
    <dbReference type="NCBI Taxonomy" id="588602"/>
    <lineage>
        <taxon>Bacteria</taxon>
        <taxon>Pseudomonadati</taxon>
        <taxon>Pseudomonadota</taxon>
        <taxon>Alphaproteobacteria</taxon>
        <taxon>Rhodobacterales</taxon>
        <taxon>Roseobacteraceae</taxon>
        <taxon>Celeribacter</taxon>
    </lineage>
</organism>
<name>A0A1I3XY16_9RHOB</name>
<dbReference type="PROSITE" id="PS50937">
    <property type="entry name" value="HTH_MERR_2"/>
    <property type="match status" value="1"/>
</dbReference>
<reference evidence="3" key="1">
    <citation type="submission" date="2016-10" db="EMBL/GenBank/DDBJ databases">
        <authorList>
            <person name="Varghese N."/>
            <person name="Submissions S."/>
        </authorList>
    </citation>
    <scope>NUCLEOTIDE SEQUENCE [LARGE SCALE GENOMIC DNA]</scope>
    <source>
        <strain evidence="3">DSM 26471</strain>
    </source>
</reference>
<dbReference type="STRING" id="588602.SAMN04487991_4185"/>
<protein>
    <submittedName>
        <fullName evidence="2">DNA-binding transcriptional regulator, MerR family</fullName>
    </submittedName>
</protein>
<evidence type="ECO:0000313" key="3">
    <source>
        <dbReference type="Proteomes" id="UP000199630"/>
    </source>
</evidence>
<gene>
    <name evidence="2" type="ORF">SAMN04487991_4185</name>
</gene>
<evidence type="ECO:0000313" key="2">
    <source>
        <dbReference type="EMBL" id="SFK23951.1"/>
    </source>
</evidence>
<dbReference type="GO" id="GO:0003677">
    <property type="term" value="F:DNA binding"/>
    <property type="evidence" value="ECO:0007669"/>
    <property type="project" value="UniProtKB-KW"/>
</dbReference>
<dbReference type="SUPFAM" id="SSF46955">
    <property type="entry name" value="Putative DNA-binding domain"/>
    <property type="match status" value="1"/>
</dbReference>
<feature type="domain" description="HTH merR-type" evidence="1">
    <location>
        <begin position="36"/>
        <end position="96"/>
    </location>
</feature>
<dbReference type="Proteomes" id="UP000199630">
    <property type="component" value="Unassembled WGS sequence"/>
</dbReference>
<accession>A0A1I3XY16</accession>
<keyword evidence="2" id="KW-0238">DNA-binding</keyword>